<dbReference type="Gramene" id="GBG74744">
    <property type="protein sequence ID" value="GBG74744"/>
    <property type="gene ID" value="CBR_g19150"/>
</dbReference>
<feature type="domain" description="Alpha 1,4-glycosyltransferase" evidence="4">
    <location>
        <begin position="375"/>
        <end position="491"/>
    </location>
</feature>
<keyword evidence="2" id="KW-0812">Transmembrane</keyword>
<dbReference type="OrthoDB" id="409543at2759"/>
<dbReference type="Gene3D" id="3.90.550.20">
    <property type="match status" value="1"/>
</dbReference>
<dbReference type="InterPro" id="IPR029044">
    <property type="entry name" value="Nucleotide-diphossugar_trans"/>
</dbReference>
<feature type="compositionally biased region" description="Basic and acidic residues" evidence="1">
    <location>
        <begin position="152"/>
        <end position="172"/>
    </location>
</feature>
<protein>
    <recommendedName>
        <fullName evidence="4">Alpha 1,4-glycosyltransferase domain-containing protein</fullName>
    </recommendedName>
</protein>
<sequence length="497" mass="56053">MGSTHSHRQGEILWYILLVTLLLTMEDDPEEAELHKRAFLSYPSRPDGQSGQCQLSLPQATAAGALLGLLSFVLLYLFTLWTREHANPPPAGVTVPHSSWDRGKEHLPSSSSSSSSDEGANLKGHHPHHHQDDDHGHQGGNVEGHRPRPHGHRDEHHDGYQDVKGSKPEENQGPHTMTSGGPGSPRGLSGSDRTTKQETEQRRKSRRTKSVPSGPSSRVGGFVSATGCPLNFFLAWTTSAAGFTLRYRRTIESVLRLHPQSCVIVYSATLSQANFRQFWDMGYNVLVERPNLPYLLRGTPAEIWYRGIDRWSSGEYFFSHITEIIRLASLYKYGGVYLDTDVIVLRELDDLHNAIGTELANERGEPKVLNGAILAFDKGSRFIYECMVEFNSTYRIDSWGWNGPELVTRVASRFPQGEELHILPTTAFYPVHWGEVVTYFEKENMEKQHDTWLDMADTYLFHYWNKITADKIPQPGSLMYKILNRYCIFCADTGPDG</sequence>
<dbReference type="STRING" id="69332.A0A388KXF8"/>
<keyword evidence="2" id="KW-0472">Membrane</keyword>
<keyword evidence="3" id="KW-0732">Signal</keyword>
<keyword evidence="2" id="KW-1133">Transmembrane helix</keyword>
<comment type="caution">
    <text evidence="5">The sequence shown here is derived from an EMBL/GenBank/DDBJ whole genome shotgun (WGS) entry which is preliminary data.</text>
</comment>
<dbReference type="AlphaFoldDB" id="A0A388KXF8"/>
<dbReference type="PANTHER" id="PTHR47213:SF1">
    <property type="entry name" value="OS07G0567300 PROTEIN"/>
    <property type="match status" value="1"/>
</dbReference>
<evidence type="ECO:0000313" key="5">
    <source>
        <dbReference type="EMBL" id="GBG74744.1"/>
    </source>
</evidence>
<reference evidence="5 6" key="1">
    <citation type="journal article" date="2018" name="Cell">
        <title>The Chara Genome: Secondary Complexity and Implications for Plant Terrestrialization.</title>
        <authorList>
            <person name="Nishiyama T."/>
            <person name="Sakayama H."/>
            <person name="Vries J.D."/>
            <person name="Buschmann H."/>
            <person name="Saint-Marcoux D."/>
            <person name="Ullrich K.K."/>
            <person name="Haas F.B."/>
            <person name="Vanderstraeten L."/>
            <person name="Becker D."/>
            <person name="Lang D."/>
            <person name="Vosolsobe S."/>
            <person name="Rombauts S."/>
            <person name="Wilhelmsson P.K.I."/>
            <person name="Janitza P."/>
            <person name="Kern R."/>
            <person name="Heyl A."/>
            <person name="Rumpler F."/>
            <person name="Villalobos L.I.A.C."/>
            <person name="Clay J.M."/>
            <person name="Skokan R."/>
            <person name="Toyoda A."/>
            <person name="Suzuki Y."/>
            <person name="Kagoshima H."/>
            <person name="Schijlen E."/>
            <person name="Tajeshwar N."/>
            <person name="Catarino B."/>
            <person name="Hetherington A.J."/>
            <person name="Saltykova A."/>
            <person name="Bonnot C."/>
            <person name="Breuninger H."/>
            <person name="Symeonidi A."/>
            <person name="Radhakrishnan G.V."/>
            <person name="Van Nieuwerburgh F."/>
            <person name="Deforce D."/>
            <person name="Chang C."/>
            <person name="Karol K.G."/>
            <person name="Hedrich R."/>
            <person name="Ulvskov P."/>
            <person name="Glockner G."/>
            <person name="Delwiche C.F."/>
            <person name="Petrasek J."/>
            <person name="Van de Peer Y."/>
            <person name="Friml J."/>
            <person name="Beilby M."/>
            <person name="Dolan L."/>
            <person name="Kohara Y."/>
            <person name="Sugano S."/>
            <person name="Fujiyama A."/>
            <person name="Delaux P.-M."/>
            <person name="Quint M."/>
            <person name="TheiBen G."/>
            <person name="Hagemann M."/>
            <person name="Harholt J."/>
            <person name="Dunand C."/>
            <person name="Zachgo S."/>
            <person name="Langdale J."/>
            <person name="Maumus F."/>
            <person name="Straeten D.V.D."/>
            <person name="Gould S.B."/>
            <person name="Rensing S.A."/>
        </authorList>
    </citation>
    <scope>NUCLEOTIDE SEQUENCE [LARGE SCALE GENOMIC DNA]</scope>
    <source>
        <strain evidence="5 6">S276</strain>
    </source>
</reference>
<organism evidence="5 6">
    <name type="scientific">Chara braunii</name>
    <name type="common">Braun's stonewort</name>
    <dbReference type="NCBI Taxonomy" id="69332"/>
    <lineage>
        <taxon>Eukaryota</taxon>
        <taxon>Viridiplantae</taxon>
        <taxon>Streptophyta</taxon>
        <taxon>Charophyceae</taxon>
        <taxon>Charales</taxon>
        <taxon>Characeae</taxon>
        <taxon>Chara</taxon>
    </lineage>
</organism>
<name>A0A388KXF8_CHABU</name>
<evidence type="ECO:0000313" key="6">
    <source>
        <dbReference type="Proteomes" id="UP000265515"/>
    </source>
</evidence>
<dbReference type="SUPFAM" id="SSF53448">
    <property type="entry name" value="Nucleotide-diphospho-sugar transferases"/>
    <property type="match status" value="1"/>
</dbReference>
<dbReference type="PANTHER" id="PTHR47213">
    <property type="entry name" value="OS07G0567300 PROTEIN"/>
    <property type="match status" value="1"/>
</dbReference>
<keyword evidence="6" id="KW-1185">Reference proteome</keyword>
<feature type="compositionally biased region" description="Basic and acidic residues" evidence="1">
    <location>
        <begin position="193"/>
        <end position="202"/>
    </location>
</feature>
<evidence type="ECO:0000256" key="1">
    <source>
        <dbReference type="SAM" id="MobiDB-lite"/>
    </source>
</evidence>
<dbReference type="EMBL" id="BFEA01000209">
    <property type="protein sequence ID" value="GBG74744.1"/>
    <property type="molecule type" value="Genomic_DNA"/>
</dbReference>
<accession>A0A388KXF8</accession>
<gene>
    <name evidence="5" type="ORF">CBR_g19150</name>
</gene>
<dbReference type="InterPro" id="IPR044789">
    <property type="entry name" value="Put_A1-4-GlycosylTfrase_plant"/>
</dbReference>
<dbReference type="Proteomes" id="UP000265515">
    <property type="component" value="Unassembled WGS sequence"/>
</dbReference>
<feature type="compositionally biased region" description="Low complexity" evidence="1">
    <location>
        <begin position="210"/>
        <end position="220"/>
    </location>
</feature>
<proteinExistence type="predicted"/>
<feature type="chain" id="PRO_5017293568" description="Alpha 1,4-glycosyltransferase domain-containing protein" evidence="3">
    <location>
        <begin position="33"/>
        <end position="497"/>
    </location>
</feature>
<feature type="transmembrane region" description="Helical" evidence="2">
    <location>
        <begin position="60"/>
        <end position="81"/>
    </location>
</feature>
<evidence type="ECO:0000256" key="3">
    <source>
        <dbReference type="SAM" id="SignalP"/>
    </source>
</evidence>
<dbReference type="InterPro" id="IPR007652">
    <property type="entry name" value="A1-4-GlycosylTfrase_dom"/>
</dbReference>
<feature type="region of interest" description="Disordered" evidence="1">
    <location>
        <begin position="86"/>
        <end position="220"/>
    </location>
</feature>
<dbReference type="InterPro" id="IPR007577">
    <property type="entry name" value="GlycoTrfase_DXD_sugar-bd_CS"/>
</dbReference>
<feature type="signal peptide" evidence="3">
    <location>
        <begin position="1"/>
        <end position="32"/>
    </location>
</feature>
<dbReference type="Pfam" id="PF04488">
    <property type="entry name" value="Gly_transf_sug"/>
    <property type="match status" value="1"/>
</dbReference>
<dbReference type="Pfam" id="PF04572">
    <property type="entry name" value="Gb3_synth"/>
    <property type="match status" value="1"/>
</dbReference>
<evidence type="ECO:0000256" key="2">
    <source>
        <dbReference type="SAM" id="Phobius"/>
    </source>
</evidence>
<evidence type="ECO:0000259" key="4">
    <source>
        <dbReference type="Pfam" id="PF04572"/>
    </source>
</evidence>